<gene>
    <name evidence="4" type="ORF">H9968_12400</name>
</gene>
<organism evidence="4 5">
    <name type="scientific">Candidatus Anaerobutyricum stercoris</name>
    <dbReference type="NCBI Taxonomy" id="2838457"/>
    <lineage>
        <taxon>Bacteria</taxon>
        <taxon>Bacillati</taxon>
        <taxon>Bacillota</taxon>
        <taxon>Clostridia</taxon>
        <taxon>Lachnospirales</taxon>
        <taxon>Lachnospiraceae</taxon>
        <taxon>Anaerobutyricum</taxon>
    </lineage>
</organism>
<dbReference type="CDD" id="cd18773">
    <property type="entry name" value="PDC1_HK_sensor"/>
    <property type="match status" value="1"/>
</dbReference>
<feature type="transmembrane region" description="Helical" evidence="1">
    <location>
        <begin position="290"/>
        <end position="314"/>
    </location>
</feature>
<protein>
    <submittedName>
        <fullName evidence="4">Diguanylate cyclase</fullName>
        <ecNumber evidence="4">2.7.7.65</ecNumber>
    </submittedName>
</protein>
<dbReference type="InterPro" id="IPR035919">
    <property type="entry name" value="EAL_sf"/>
</dbReference>
<evidence type="ECO:0000313" key="5">
    <source>
        <dbReference type="Proteomes" id="UP000824049"/>
    </source>
</evidence>
<dbReference type="PROSITE" id="PS50883">
    <property type="entry name" value="EAL"/>
    <property type="match status" value="1"/>
</dbReference>
<feature type="non-terminal residue" evidence="4">
    <location>
        <position position="552"/>
    </location>
</feature>
<dbReference type="PANTHER" id="PTHR33121">
    <property type="entry name" value="CYCLIC DI-GMP PHOSPHODIESTERASE PDEF"/>
    <property type="match status" value="1"/>
</dbReference>
<dbReference type="CDD" id="cd01949">
    <property type="entry name" value="GGDEF"/>
    <property type="match status" value="1"/>
</dbReference>
<sequence length="552" mass="63180">MNEKMTRLQIKRMVRLTAGVVLLLVAIAVFLIYFLMQTMNDSARKQMTVETEEYKGRIYRQINADFQSLDTLASFFTSELLEDRETFAERLNVSNEQNNFQTMAFFYKEGDGIVSITGAGVSTDIEYTALNKAVHPVVEKALQGEKSVSRLFYSEAMEERVFAYAVPVYINDELAGALTASDQLEIFSDIFDGNTVLGGNGYLHMVGTEGDFLIRSQNAVVKEEMDNIFNGPYFDAEEIPVLKEKMSNQESVFSSFTYEDETYQVLLNPVGLNGWYLMCVNTLQESNQSLYPVLAIMGVGLAGVALIILFLLIYGFRLVQRNNRELWRHAYHDSLTGAKNLSFFNQELSKMLEQGRALSVVALNIHQFKFINEIFGREYGDTLLVEVKDVLDYKMQTGEFFARDKADLFYLCLLETDRQKILTRLQNIMDSVVKISSHHHNNYQILLYCGVAANEEGNKDVTPLMTHVMFALTTAKGSYKNNVWFYDSKLHEKEKTENYVESHMHQALRDGEFKFYLQPKMDLQTGRLKGAEALVRWMKSDGSMIYPDEFIP</sequence>
<feature type="transmembrane region" description="Helical" evidence="1">
    <location>
        <begin position="12"/>
        <end position="36"/>
    </location>
</feature>
<dbReference type="GO" id="GO:0052621">
    <property type="term" value="F:diguanylate cyclase activity"/>
    <property type="evidence" value="ECO:0007669"/>
    <property type="project" value="UniProtKB-EC"/>
</dbReference>
<dbReference type="EC" id="2.7.7.65" evidence="4"/>
<evidence type="ECO:0000259" key="3">
    <source>
        <dbReference type="PROSITE" id="PS50887"/>
    </source>
</evidence>
<dbReference type="SUPFAM" id="SSF55073">
    <property type="entry name" value="Nucleotide cyclase"/>
    <property type="match status" value="1"/>
</dbReference>
<reference evidence="4" key="1">
    <citation type="journal article" date="2021" name="PeerJ">
        <title>Extensive microbial diversity within the chicken gut microbiome revealed by metagenomics and culture.</title>
        <authorList>
            <person name="Gilroy R."/>
            <person name="Ravi A."/>
            <person name="Getino M."/>
            <person name="Pursley I."/>
            <person name="Horton D.L."/>
            <person name="Alikhan N.F."/>
            <person name="Baker D."/>
            <person name="Gharbi K."/>
            <person name="Hall N."/>
            <person name="Watson M."/>
            <person name="Adriaenssens E.M."/>
            <person name="Foster-Nyarko E."/>
            <person name="Jarju S."/>
            <person name="Secka A."/>
            <person name="Antonio M."/>
            <person name="Oren A."/>
            <person name="Chaudhuri R.R."/>
            <person name="La Ragione R."/>
            <person name="Hildebrand F."/>
            <person name="Pallen M.J."/>
        </authorList>
    </citation>
    <scope>NUCLEOTIDE SEQUENCE</scope>
    <source>
        <strain evidence="4">CHK179-28034</strain>
    </source>
</reference>
<reference evidence="4" key="2">
    <citation type="submission" date="2021-04" db="EMBL/GenBank/DDBJ databases">
        <authorList>
            <person name="Gilroy R."/>
        </authorList>
    </citation>
    <scope>NUCLEOTIDE SEQUENCE</scope>
    <source>
        <strain evidence="4">CHK179-28034</strain>
    </source>
</reference>
<name>A0A9D2ENM3_9FIRM</name>
<dbReference type="InterPro" id="IPR050706">
    <property type="entry name" value="Cyclic-di-GMP_PDE-like"/>
</dbReference>
<dbReference type="InterPro" id="IPR029787">
    <property type="entry name" value="Nucleotide_cyclase"/>
</dbReference>
<keyword evidence="1" id="KW-1133">Transmembrane helix</keyword>
<accession>A0A9D2ENM3</accession>
<dbReference type="InterPro" id="IPR000160">
    <property type="entry name" value="GGDEF_dom"/>
</dbReference>
<dbReference type="SMART" id="SM00267">
    <property type="entry name" value="GGDEF"/>
    <property type="match status" value="1"/>
</dbReference>
<keyword evidence="1" id="KW-0472">Membrane</keyword>
<dbReference type="SUPFAM" id="SSF141868">
    <property type="entry name" value="EAL domain-like"/>
    <property type="match status" value="1"/>
</dbReference>
<comment type="caution">
    <text evidence="4">The sequence shown here is derived from an EMBL/GenBank/DDBJ whole genome shotgun (WGS) entry which is preliminary data.</text>
</comment>
<dbReference type="Pfam" id="PF00990">
    <property type="entry name" value="GGDEF"/>
    <property type="match status" value="1"/>
</dbReference>
<keyword evidence="1" id="KW-0812">Transmembrane</keyword>
<feature type="domain" description="EAL" evidence="2">
    <location>
        <begin position="497"/>
        <end position="552"/>
    </location>
</feature>
<evidence type="ECO:0000256" key="1">
    <source>
        <dbReference type="SAM" id="Phobius"/>
    </source>
</evidence>
<proteinExistence type="predicted"/>
<dbReference type="InterPro" id="IPR043128">
    <property type="entry name" value="Rev_trsase/Diguanyl_cyclase"/>
</dbReference>
<evidence type="ECO:0000259" key="2">
    <source>
        <dbReference type="PROSITE" id="PS50883"/>
    </source>
</evidence>
<dbReference type="GO" id="GO:0071111">
    <property type="term" value="F:cyclic-guanylate-specific phosphodiesterase activity"/>
    <property type="evidence" value="ECO:0007669"/>
    <property type="project" value="InterPro"/>
</dbReference>
<dbReference type="NCBIfam" id="TIGR00254">
    <property type="entry name" value="GGDEF"/>
    <property type="match status" value="1"/>
</dbReference>
<dbReference type="InterPro" id="IPR001633">
    <property type="entry name" value="EAL_dom"/>
</dbReference>
<dbReference type="PROSITE" id="PS50887">
    <property type="entry name" value="GGDEF"/>
    <property type="match status" value="1"/>
</dbReference>
<dbReference type="Pfam" id="PF00563">
    <property type="entry name" value="EAL"/>
    <property type="match status" value="1"/>
</dbReference>
<dbReference type="Gene3D" id="3.30.70.270">
    <property type="match status" value="1"/>
</dbReference>
<dbReference type="Gene3D" id="3.20.20.450">
    <property type="entry name" value="EAL domain"/>
    <property type="match status" value="1"/>
</dbReference>
<keyword evidence="4" id="KW-0548">Nucleotidyltransferase</keyword>
<keyword evidence="4" id="KW-0808">Transferase</keyword>
<dbReference type="AlphaFoldDB" id="A0A9D2ENM3"/>
<dbReference type="Gene3D" id="3.30.450.20">
    <property type="entry name" value="PAS domain"/>
    <property type="match status" value="1"/>
</dbReference>
<dbReference type="PANTHER" id="PTHR33121:SF70">
    <property type="entry name" value="SIGNALING PROTEIN YKOW"/>
    <property type="match status" value="1"/>
</dbReference>
<feature type="domain" description="GGDEF" evidence="3">
    <location>
        <begin position="356"/>
        <end position="488"/>
    </location>
</feature>
<dbReference type="Proteomes" id="UP000824049">
    <property type="component" value="Unassembled WGS sequence"/>
</dbReference>
<dbReference type="EMBL" id="DXBR01000111">
    <property type="protein sequence ID" value="HIZ40695.1"/>
    <property type="molecule type" value="Genomic_DNA"/>
</dbReference>
<evidence type="ECO:0000313" key="4">
    <source>
        <dbReference type="EMBL" id="HIZ40695.1"/>
    </source>
</evidence>